<evidence type="ECO:0000313" key="3">
    <source>
        <dbReference type="Proteomes" id="UP001231675"/>
    </source>
</evidence>
<dbReference type="EMBL" id="JAURUD010000001">
    <property type="protein sequence ID" value="MDP9685665.1"/>
    <property type="molecule type" value="Genomic_DNA"/>
</dbReference>
<proteinExistence type="predicted"/>
<dbReference type="Proteomes" id="UP001231675">
    <property type="component" value="Unassembled WGS sequence"/>
</dbReference>
<name>A0ABT9LQ54_STRGD</name>
<feature type="region of interest" description="Disordered" evidence="1">
    <location>
        <begin position="1"/>
        <end position="29"/>
    </location>
</feature>
<reference evidence="2 3" key="1">
    <citation type="submission" date="2023-07" db="EMBL/GenBank/DDBJ databases">
        <title>Sequencing the genomes of 1000 actinobacteria strains.</title>
        <authorList>
            <person name="Klenk H.-P."/>
        </authorList>
    </citation>
    <scope>NUCLEOTIDE SEQUENCE [LARGE SCALE GENOMIC DNA]</scope>
    <source>
        <strain evidence="2 3">DSM 40229</strain>
    </source>
</reference>
<evidence type="ECO:0000313" key="2">
    <source>
        <dbReference type="EMBL" id="MDP9685665.1"/>
    </source>
</evidence>
<gene>
    <name evidence="2" type="ORF">J2S47_006167</name>
</gene>
<accession>A0ABT9LQ54</accession>
<sequence length="29" mass="3067">MPTVAWRPDAGRPEEGTAEVSVRGVALTN</sequence>
<organism evidence="2 3">
    <name type="scientific">Streptomyces griseoviridis</name>
    <dbReference type="NCBI Taxonomy" id="45398"/>
    <lineage>
        <taxon>Bacteria</taxon>
        <taxon>Bacillati</taxon>
        <taxon>Actinomycetota</taxon>
        <taxon>Actinomycetes</taxon>
        <taxon>Kitasatosporales</taxon>
        <taxon>Streptomycetaceae</taxon>
        <taxon>Streptomyces</taxon>
    </lineage>
</organism>
<comment type="caution">
    <text evidence="2">The sequence shown here is derived from an EMBL/GenBank/DDBJ whole genome shotgun (WGS) entry which is preliminary data.</text>
</comment>
<protein>
    <submittedName>
        <fullName evidence="2">Uncharacterized protein</fullName>
    </submittedName>
</protein>
<evidence type="ECO:0000256" key="1">
    <source>
        <dbReference type="SAM" id="MobiDB-lite"/>
    </source>
</evidence>
<keyword evidence="3" id="KW-1185">Reference proteome</keyword>